<name>A0ABN6E8F5_9FIRM</name>
<protein>
    <submittedName>
        <fullName evidence="4">DeoR family transcriptional regulator</fullName>
    </submittedName>
</protein>
<sequence>MNDFRRQKILDILEQKGEIQLQKLKEFFPDVSTMTLRRDLIALEKEGHLIRTHGGAISTKKLWQLTGQEDEYSKRAQENIEAKMKIANIAKGLVEKNRSIYFDAGSTIMWLAKILDSDNFTIITSGLNIALELVKKKSVFVVMLGGIVNSNTLSVSGPNAIFSLDRMNIDIAFMSASGFCLETGFSVSNAYEGDLKRRIIDRSQKVVMLMDTSKVGKNMPFSYARLEEIDIWVCEKALPEDIEKAARESGVEILY</sequence>
<dbReference type="Gene3D" id="1.10.10.10">
    <property type="entry name" value="Winged helix-like DNA-binding domain superfamily/Winged helix DNA-binding domain"/>
    <property type="match status" value="1"/>
</dbReference>
<dbReference type="InterPro" id="IPR014036">
    <property type="entry name" value="DeoR-like_C"/>
</dbReference>
<dbReference type="PROSITE" id="PS51000">
    <property type="entry name" value="HTH_DEOR_2"/>
    <property type="match status" value="1"/>
</dbReference>
<dbReference type="RefSeq" id="WP_207178867.1">
    <property type="nucleotide sequence ID" value="NZ_AP024480.1"/>
</dbReference>
<proteinExistence type="predicted"/>
<dbReference type="InterPro" id="IPR036388">
    <property type="entry name" value="WH-like_DNA-bd_sf"/>
</dbReference>
<dbReference type="PANTHER" id="PTHR30363:SF44">
    <property type="entry name" value="AGA OPERON TRANSCRIPTIONAL REPRESSOR-RELATED"/>
    <property type="match status" value="1"/>
</dbReference>
<dbReference type="SMART" id="SM00420">
    <property type="entry name" value="HTH_DEOR"/>
    <property type="match status" value="1"/>
</dbReference>
<dbReference type="EMBL" id="AP024480">
    <property type="protein sequence ID" value="BCS81785.1"/>
    <property type="molecule type" value="Genomic_DNA"/>
</dbReference>
<dbReference type="SMART" id="SM01134">
    <property type="entry name" value="DeoRC"/>
    <property type="match status" value="1"/>
</dbReference>
<dbReference type="PANTHER" id="PTHR30363">
    <property type="entry name" value="HTH-TYPE TRANSCRIPTIONAL REGULATOR SRLR-RELATED"/>
    <property type="match status" value="1"/>
</dbReference>
<evidence type="ECO:0000313" key="5">
    <source>
        <dbReference type="Proteomes" id="UP000663623"/>
    </source>
</evidence>
<gene>
    <name evidence="4" type="ORF">CaldiYA01_17450</name>
</gene>
<keyword evidence="2" id="KW-0804">Transcription</keyword>
<keyword evidence="1" id="KW-0805">Transcription regulation</keyword>
<evidence type="ECO:0000256" key="2">
    <source>
        <dbReference type="ARBA" id="ARBA00023163"/>
    </source>
</evidence>
<dbReference type="Gene3D" id="3.40.50.1360">
    <property type="match status" value="1"/>
</dbReference>
<dbReference type="InterPro" id="IPR037171">
    <property type="entry name" value="NagB/RpiA_transferase-like"/>
</dbReference>
<dbReference type="SUPFAM" id="SSF46785">
    <property type="entry name" value="Winged helix' DNA-binding domain"/>
    <property type="match status" value="1"/>
</dbReference>
<dbReference type="InterPro" id="IPR001034">
    <property type="entry name" value="DeoR_HTH"/>
</dbReference>
<evidence type="ECO:0000259" key="3">
    <source>
        <dbReference type="PROSITE" id="PS51000"/>
    </source>
</evidence>
<feature type="domain" description="HTH deoR-type" evidence="3">
    <location>
        <begin position="2"/>
        <end position="58"/>
    </location>
</feature>
<dbReference type="Pfam" id="PF00455">
    <property type="entry name" value="DeoRC"/>
    <property type="match status" value="1"/>
</dbReference>
<organism evidence="4 5">
    <name type="scientific">Caldicellulosiruptor diazotrophicus</name>
    <dbReference type="NCBI Taxonomy" id="2806205"/>
    <lineage>
        <taxon>Bacteria</taxon>
        <taxon>Bacillati</taxon>
        <taxon>Bacillota</taxon>
        <taxon>Bacillota incertae sedis</taxon>
        <taxon>Caldicellulosiruptorales</taxon>
        <taxon>Caldicellulosiruptoraceae</taxon>
        <taxon>Caldicellulosiruptor</taxon>
    </lineage>
</organism>
<evidence type="ECO:0000313" key="4">
    <source>
        <dbReference type="EMBL" id="BCS81785.1"/>
    </source>
</evidence>
<dbReference type="SUPFAM" id="SSF100950">
    <property type="entry name" value="NagB/RpiA/CoA transferase-like"/>
    <property type="match status" value="1"/>
</dbReference>
<dbReference type="Pfam" id="PF08220">
    <property type="entry name" value="HTH_DeoR"/>
    <property type="match status" value="1"/>
</dbReference>
<dbReference type="InterPro" id="IPR050313">
    <property type="entry name" value="Carb_Metab_HTH_regulators"/>
</dbReference>
<reference evidence="4 5" key="1">
    <citation type="submission" date="2021-02" db="EMBL/GenBank/DDBJ databases">
        <title>Nitrogen-fixing ability and nitrogen fixation related genes of thermophilic fermentative bacteria in the genus Caldicellulosiruptor.</title>
        <authorList>
            <person name="Chen Y."/>
            <person name="Nishihara A."/>
            <person name="Haruta S."/>
        </authorList>
    </citation>
    <scope>NUCLEOTIDE SEQUENCE [LARGE SCALE GENOMIC DNA]</scope>
    <source>
        <strain evidence="4 5">YA01</strain>
    </source>
</reference>
<dbReference type="Proteomes" id="UP000663623">
    <property type="component" value="Chromosome"/>
</dbReference>
<dbReference type="InterPro" id="IPR036390">
    <property type="entry name" value="WH_DNA-bd_sf"/>
</dbReference>
<evidence type="ECO:0000256" key="1">
    <source>
        <dbReference type="ARBA" id="ARBA00023015"/>
    </source>
</evidence>
<accession>A0ABN6E8F5</accession>
<keyword evidence="5" id="KW-1185">Reference proteome</keyword>